<accession>A0A8S5LJZ6</accession>
<proteinExistence type="predicted"/>
<dbReference type="EMBL" id="BK015862">
    <property type="protein sequence ID" value="DAD70257.1"/>
    <property type="molecule type" value="Genomic_DNA"/>
</dbReference>
<sequence>MLKSGAVCGAISPIFCSTLPFLALFSLTNKSARHIDFID</sequence>
<reference evidence="1" key="1">
    <citation type="journal article" date="2021" name="Proc. Natl. Acad. Sci. U.S.A.">
        <title>A Catalog of Tens of Thousands of Viruses from Human Metagenomes Reveals Hidden Associations with Chronic Diseases.</title>
        <authorList>
            <person name="Tisza M.J."/>
            <person name="Buck C.B."/>
        </authorList>
    </citation>
    <scope>NUCLEOTIDE SEQUENCE</scope>
    <source>
        <strain evidence="1">CtXPh6</strain>
    </source>
</reference>
<name>A0A8S5LJZ6_9CAUD</name>
<protein>
    <submittedName>
        <fullName evidence="1">Uncharacterized protein</fullName>
    </submittedName>
</protein>
<evidence type="ECO:0000313" key="1">
    <source>
        <dbReference type="EMBL" id="DAD70257.1"/>
    </source>
</evidence>
<organism evidence="1">
    <name type="scientific">Siphoviridae sp. ctXPh6</name>
    <dbReference type="NCBI Taxonomy" id="2827578"/>
    <lineage>
        <taxon>Viruses</taxon>
        <taxon>Duplodnaviria</taxon>
        <taxon>Heunggongvirae</taxon>
        <taxon>Uroviricota</taxon>
        <taxon>Caudoviricetes</taxon>
    </lineage>
</organism>